<dbReference type="PROSITE" id="PS50005">
    <property type="entry name" value="TPR"/>
    <property type="match status" value="4"/>
</dbReference>
<dbReference type="Pfam" id="PF25058">
    <property type="entry name" value="ARM_TT21"/>
    <property type="match status" value="1"/>
</dbReference>
<evidence type="ECO:0000256" key="1">
    <source>
        <dbReference type="ARBA" id="ARBA00010935"/>
    </source>
</evidence>
<dbReference type="PANTHER" id="PTHR14699:SF0">
    <property type="entry name" value="TETRATRICOPEPTIDE REPEAT PROTEIN 21 HOMOLOG"/>
    <property type="match status" value="1"/>
</dbReference>
<dbReference type="InterPro" id="IPR056834">
    <property type="entry name" value="ARM_TT21_C"/>
</dbReference>
<dbReference type="GO" id="GO:0035721">
    <property type="term" value="P:intraciliary retrograde transport"/>
    <property type="evidence" value="ECO:0007669"/>
    <property type="project" value="TreeGrafter"/>
</dbReference>
<dbReference type="OrthoDB" id="10259630at2759"/>
<evidence type="ECO:0000259" key="5">
    <source>
        <dbReference type="Pfam" id="PF25060"/>
    </source>
</evidence>
<feature type="domain" description="Tetratricopeptide repeat protein 21A/21B fifth ARM repeats" evidence="8">
    <location>
        <begin position="953"/>
        <end position="1069"/>
    </location>
</feature>
<comment type="similarity">
    <text evidence="1">Belongs to the TTC21 family.</text>
</comment>
<dbReference type="Pfam" id="PF25068">
    <property type="entry name" value="ARM_TT21_4th"/>
    <property type="match status" value="1"/>
</dbReference>
<dbReference type="InterPro" id="IPR011990">
    <property type="entry name" value="TPR-like_helical_dom_sf"/>
</dbReference>
<dbReference type="SUPFAM" id="SSF48452">
    <property type="entry name" value="TPR-like"/>
    <property type="match status" value="5"/>
</dbReference>
<dbReference type="InterPro" id="IPR019734">
    <property type="entry name" value="TPR_rpt"/>
</dbReference>
<dbReference type="Pfam" id="PF25060">
    <property type="entry name" value="ARM_TT21_2nd"/>
    <property type="match status" value="1"/>
</dbReference>
<dbReference type="InterPro" id="IPR056832">
    <property type="entry name" value="ARM_TT21_2nd"/>
</dbReference>
<dbReference type="Pfam" id="PF25064">
    <property type="entry name" value="ARM_TT21_5th"/>
    <property type="match status" value="1"/>
</dbReference>
<dbReference type="Pfam" id="PF25062">
    <property type="entry name" value="ARM_TT21_N"/>
    <property type="match status" value="1"/>
</dbReference>
<dbReference type="InterPro" id="IPR056836">
    <property type="entry name" value="ARM_TT21_4th"/>
</dbReference>
<evidence type="ECO:0000259" key="7">
    <source>
        <dbReference type="Pfam" id="PF25063"/>
    </source>
</evidence>
<keyword evidence="11" id="KW-1185">Reference proteome</keyword>
<evidence type="ECO:0000259" key="6">
    <source>
        <dbReference type="Pfam" id="PF25062"/>
    </source>
</evidence>
<dbReference type="InterPro" id="IPR056833">
    <property type="entry name" value="ARM_TT21_N"/>
</dbReference>
<proteinExistence type="inferred from homology"/>
<dbReference type="PANTHER" id="PTHR14699">
    <property type="entry name" value="STI2 PROTEIN-RELATED"/>
    <property type="match status" value="1"/>
</dbReference>
<feature type="repeat" description="TPR" evidence="4">
    <location>
        <begin position="719"/>
        <end position="752"/>
    </location>
</feature>
<feature type="repeat" description="TPR" evidence="4">
    <location>
        <begin position="1266"/>
        <end position="1299"/>
    </location>
</feature>
<comment type="caution">
    <text evidence="10">The sequence shown here is derived from an EMBL/GenBank/DDBJ whole genome shotgun (WGS) entry which is preliminary data.</text>
</comment>
<dbReference type="Pfam" id="PF13181">
    <property type="entry name" value="TPR_8"/>
    <property type="match status" value="2"/>
</dbReference>
<dbReference type="SMART" id="SM00028">
    <property type="entry name" value="TPR"/>
    <property type="match status" value="15"/>
</dbReference>
<accession>A0A9P0PPS4</accession>
<dbReference type="GO" id="GO:0030991">
    <property type="term" value="C:intraciliary transport particle A"/>
    <property type="evidence" value="ECO:0007669"/>
    <property type="project" value="TreeGrafter"/>
</dbReference>
<dbReference type="GO" id="GO:0061512">
    <property type="term" value="P:protein localization to cilium"/>
    <property type="evidence" value="ECO:0007669"/>
    <property type="project" value="TreeGrafter"/>
</dbReference>
<evidence type="ECO:0000313" key="10">
    <source>
        <dbReference type="EMBL" id="CAH1992656.1"/>
    </source>
</evidence>
<dbReference type="GO" id="GO:0005929">
    <property type="term" value="C:cilium"/>
    <property type="evidence" value="ECO:0007669"/>
    <property type="project" value="GOC"/>
</dbReference>
<feature type="repeat" description="TPR" evidence="4">
    <location>
        <begin position="341"/>
        <end position="374"/>
    </location>
</feature>
<keyword evidence="2" id="KW-0677">Repeat</keyword>
<evidence type="ECO:0008006" key="12">
    <source>
        <dbReference type="Google" id="ProtNLM"/>
    </source>
</evidence>
<evidence type="ECO:0000256" key="3">
    <source>
        <dbReference type="ARBA" id="ARBA00022803"/>
    </source>
</evidence>
<dbReference type="Pfam" id="PF25063">
    <property type="entry name" value="ARM_TT21_C"/>
    <property type="match status" value="1"/>
</dbReference>
<dbReference type="Gene3D" id="1.25.40.10">
    <property type="entry name" value="Tetratricopeptide repeat domain"/>
    <property type="match status" value="6"/>
</dbReference>
<dbReference type="InterPro" id="IPR040364">
    <property type="entry name" value="TTC21A/TTC21B"/>
</dbReference>
<protein>
    <recommendedName>
        <fullName evidence="12">Tetratricopeptide repeat protein 21B</fullName>
    </recommendedName>
</protein>
<dbReference type="InterPro" id="IPR056835">
    <property type="entry name" value="ARM_TT21_5th"/>
</dbReference>
<feature type="domain" description="Tetratricopeptide repeat protein 21A/21B C-terminal ARM" evidence="7">
    <location>
        <begin position="1098"/>
        <end position="1310"/>
    </location>
</feature>
<keyword evidence="3 4" id="KW-0802">TPR repeat</keyword>
<evidence type="ECO:0000259" key="9">
    <source>
        <dbReference type="Pfam" id="PF25068"/>
    </source>
</evidence>
<organism evidence="10 11">
    <name type="scientific">Acanthoscelides obtectus</name>
    <name type="common">Bean weevil</name>
    <name type="synonym">Bruchus obtectus</name>
    <dbReference type="NCBI Taxonomy" id="200917"/>
    <lineage>
        <taxon>Eukaryota</taxon>
        <taxon>Metazoa</taxon>
        <taxon>Ecdysozoa</taxon>
        <taxon>Arthropoda</taxon>
        <taxon>Hexapoda</taxon>
        <taxon>Insecta</taxon>
        <taxon>Pterygota</taxon>
        <taxon>Neoptera</taxon>
        <taxon>Endopterygota</taxon>
        <taxon>Coleoptera</taxon>
        <taxon>Polyphaga</taxon>
        <taxon>Cucujiformia</taxon>
        <taxon>Chrysomeloidea</taxon>
        <taxon>Chrysomelidae</taxon>
        <taxon>Bruchinae</taxon>
        <taxon>Bruchini</taxon>
        <taxon>Acanthoscelides</taxon>
    </lineage>
</organism>
<evidence type="ECO:0000256" key="4">
    <source>
        <dbReference type="PROSITE-ProRule" id="PRU00339"/>
    </source>
</evidence>
<dbReference type="FunFam" id="1.25.40.10:FF:000219">
    <property type="entry name" value="Tetratricopeptide repeat domain 21B"/>
    <property type="match status" value="1"/>
</dbReference>
<evidence type="ECO:0000259" key="8">
    <source>
        <dbReference type="Pfam" id="PF25064"/>
    </source>
</evidence>
<dbReference type="Proteomes" id="UP001152888">
    <property type="component" value="Unassembled WGS sequence"/>
</dbReference>
<evidence type="ECO:0000256" key="2">
    <source>
        <dbReference type="ARBA" id="ARBA00022737"/>
    </source>
</evidence>
<feature type="domain" description="Tetratricopeptide repeat protein 21A/21B N-terminal ARM repeat" evidence="6">
    <location>
        <begin position="26"/>
        <end position="249"/>
    </location>
</feature>
<dbReference type="EMBL" id="CAKOFQ010007152">
    <property type="protein sequence ID" value="CAH1992656.1"/>
    <property type="molecule type" value="Genomic_DNA"/>
</dbReference>
<evidence type="ECO:0000313" key="11">
    <source>
        <dbReference type="Proteomes" id="UP001152888"/>
    </source>
</evidence>
<feature type="domain" description="Tetratricopeptide repeat protein 21A/21B fourth ARM" evidence="9">
    <location>
        <begin position="755"/>
        <end position="912"/>
    </location>
</feature>
<feature type="domain" description="Tetratricopeptide repeat protein 21A/21B second ARM" evidence="5">
    <location>
        <begin position="286"/>
        <end position="549"/>
    </location>
</feature>
<gene>
    <name evidence="10" type="ORF">ACAOBT_LOCUS21012</name>
</gene>
<name>A0A9P0PPS4_ACAOB</name>
<sequence>MVVFCKKARLNVNMEKTEEIELKSKIFYFFREKHWNQMINASKEGIQKFKGNPCFHLYQSLSLVLINRLEEGVHELEALRNENDIKLAVTIALMYGHKVLGVTNREIFTKLDAQMREYRKSSEAIDFYYSAFVLLCFGKPEKALDYADKALNIQSSLYECLSLKGWILIQLRGAKKCDAVKELFHIALQHNANYIDAILGFTECCLMQNDTVEALNTINKAVVRHNNTALPLLQKLKVHLASFDWEQALETANRISNTDSKNLSVHQILIMISLCRLSSNEEIIMQLRKFFKLVDSIESNNDEFLLDSVKLFTRISEKNVEILSETVKALEHCLQANPEKADLVIELGYEMLLMGKMKEALRFFKNATKIEETSFNALLGLSMCEYSENGNSEQLKKQIEFLMELKESSTSPLLMLIQVKATENAEDAVRRLKSICDIKLSQLKGVPFSGQFLLILDPDLMLDVTKEYLKYATVALNVLKGATDSVQEILNIMVKCCPGSSEISFVLAKLQNLKGDDMNALRRLETLLSNTSEPNSNAQLLMAQIQIKHGQFDRARQTLEACVSNDFKIRDDPVYHYIIALVEKNSRNYSEAIKSLNTALSLSKKEKVGLADIAGMYVELLDALHFMQRTEEAEKLLEEASEELKGSPEEARVLLLSAEHLIKRDNIQGALDLLDKVSPSDSCYTEAMAKHADIMLNYRRDKKAFLKCHEEFAEENPSVSSYVALGDAYMTVLEPDIALKSYEKALSLNPSDPVLISKMGKALVDTHYFKRAVNYYKEAIKTSNDAELKLQLAELHMNLREYEKGELILLNELEEEKSNVEKSDLTYLRFRTRLLVLLGQIQEKSGNITFALKSLKDAMENQHRVRKRVTIEQSDVPEHEIQIIIDVSVKLGDMAMALKNNEQAINYYKEGLDVSPNNVTILTALAKLYMQMNYMELCQQTCNQILRIDPDNETASVIMADIAFRKIDFDMALFHFTQLVAKQPKNWEALARLIEILRRTGNIDDAPKYLEASEIFQESSSRDPGFLYCKGLYQWFSGNLNGALRCFNGARNHVEFGLCAIYNMIEICLNPDDEMLTEQFVETDDIEYKDSRSMALKTADRLLKELKQKIDTNSDEILKYRLLTNFRLLATKEKFNIDRALEDFVVLASESAYKDNIAITLGIATAYTLLKQSQRAKNQLKRIVKSTWTFEDAEYLERCWLLLGDYYIQSSKYDIAMDLINKVIQHNKSCTKAYEYCGYISEKEQKYKDAANYYEKAWKYSGRNNPSLGFKLAYCLMKSKKYPDAIDAAQEVLRLSPEYPRVKKDILDKCMNNLRV</sequence>
<feature type="repeat" description="TPR" evidence="4">
    <location>
        <begin position="885"/>
        <end position="918"/>
    </location>
</feature>
<reference evidence="10" key="1">
    <citation type="submission" date="2022-03" db="EMBL/GenBank/DDBJ databases">
        <authorList>
            <person name="Sayadi A."/>
        </authorList>
    </citation>
    <scope>NUCLEOTIDE SEQUENCE</scope>
</reference>